<evidence type="ECO:0000313" key="1">
    <source>
        <dbReference type="EMBL" id="VVB06838.1"/>
    </source>
</evidence>
<dbReference type="OrthoDB" id="1669163at2759"/>
<protein>
    <recommendedName>
        <fullName evidence="3">DUF4378 domain-containing protein</fullName>
    </recommendedName>
</protein>
<name>A0A565BZL8_9BRAS</name>
<dbReference type="AlphaFoldDB" id="A0A565BZL8"/>
<dbReference type="Proteomes" id="UP000489600">
    <property type="component" value="Unassembled WGS sequence"/>
</dbReference>
<gene>
    <name evidence="1" type="ORF">ANE_LOCUS17282</name>
</gene>
<proteinExistence type="predicted"/>
<sequence length="100" mass="11873">MDYFRDELMQRTNSFHKTYRDEHFEDQLVGEAKGWLQGQRASELQSGSGDETRQACAREIERRDWNEKRMKEECDEVAVQIEDGIFTLLMNETLTSLYQC</sequence>
<organism evidence="1 2">
    <name type="scientific">Arabis nemorensis</name>
    <dbReference type="NCBI Taxonomy" id="586526"/>
    <lineage>
        <taxon>Eukaryota</taxon>
        <taxon>Viridiplantae</taxon>
        <taxon>Streptophyta</taxon>
        <taxon>Embryophyta</taxon>
        <taxon>Tracheophyta</taxon>
        <taxon>Spermatophyta</taxon>
        <taxon>Magnoliopsida</taxon>
        <taxon>eudicotyledons</taxon>
        <taxon>Gunneridae</taxon>
        <taxon>Pentapetalae</taxon>
        <taxon>rosids</taxon>
        <taxon>malvids</taxon>
        <taxon>Brassicales</taxon>
        <taxon>Brassicaceae</taxon>
        <taxon>Arabideae</taxon>
        <taxon>Arabis</taxon>
    </lineage>
</organism>
<keyword evidence="2" id="KW-1185">Reference proteome</keyword>
<accession>A0A565BZL8</accession>
<dbReference type="PANTHER" id="PTHR33623">
    <property type="entry name" value="OS04G0572500 PROTEIN"/>
    <property type="match status" value="1"/>
</dbReference>
<evidence type="ECO:0000313" key="2">
    <source>
        <dbReference type="Proteomes" id="UP000489600"/>
    </source>
</evidence>
<dbReference type="PANTHER" id="PTHR33623:SF17">
    <property type="entry name" value="DUF4378 DOMAIN-CONTAINING PROTEIN"/>
    <property type="match status" value="1"/>
</dbReference>
<evidence type="ECO:0008006" key="3">
    <source>
        <dbReference type="Google" id="ProtNLM"/>
    </source>
</evidence>
<dbReference type="EMBL" id="CABITT030000006">
    <property type="protein sequence ID" value="VVB06838.1"/>
    <property type="molecule type" value="Genomic_DNA"/>
</dbReference>
<reference evidence="1" key="1">
    <citation type="submission" date="2019-07" db="EMBL/GenBank/DDBJ databases">
        <authorList>
            <person name="Dittberner H."/>
        </authorList>
    </citation>
    <scope>NUCLEOTIDE SEQUENCE [LARGE SCALE GENOMIC DNA]</scope>
</reference>
<comment type="caution">
    <text evidence="1">The sequence shown here is derived from an EMBL/GenBank/DDBJ whole genome shotgun (WGS) entry which is preliminary data.</text>
</comment>